<evidence type="ECO:0000256" key="1">
    <source>
        <dbReference type="ARBA" id="ARBA00022737"/>
    </source>
</evidence>
<dbReference type="PRINTS" id="PR01415">
    <property type="entry name" value="ANKYRIN"/>
</dbReference>
<dbReference type="PROSITE" id="PS50088">
    <property type="entry name" value="ANK_REPEAT"/>
    <property type="match status" value="4"/>
</dbReference>
<organism evidence="4 5">
    <name type="scientific">Lottia gigantea</name>
    <name type="common">Giant owl limpet</name>
    <dbReference type="NCBI Taxonomy" id="225164"/>
    <lineage>
        <taxon>Eukaryota</taxon>
        <taxon>Metazoa</taxon>
        <taxon>Spiralia</taxon>
        <taxon>Lophotrochozoa</taxon>
        <taxon>Mollusca</taxon>
        <taxon>Gastropoda</taxon>
        <taxon>Patellogastropoda</taxon>
        <taxon>Lottioidea</taxon>
        <taxon>Lottiidae</taxon>
        <taxon>Lottia</taxon>
    </lineage>
</organism>
<dbReference type="AlphaFoldDB" id="V4ALX5"/>
<evidence type="ECO:0000256" key="2">
    <source>
        <dbReference type="ARBA" id="ARBA00023043"/>
    </source>
</evidence>
<dbReference type="InterPro" id="IPR002110">
    <property type="entry name" value="Ankyrin_rpt"/>
</dbReference>
<dbReference type="Pfam" id="PF12796">
    <property type="entry name" value="Ank_2"/>
    <property type="match status" value="1"/>
</dbReference>
<gene>
    <name evidence="4" type="ORF">LOTGIDRAFT_66582</name>
</gene>
<dbReference type="PANTHER" id="PTHR24173:SF74">
    <property type="entry name" value="ANKYRIN REPEAT DOMAIN-CONTAINING PROTEIN 16"/>
    <property type="match status" value="1"/>
</dbReference>
<dbReference type="STRING" id="225164.V4ALX5"/>
<dbReference type="Proteomes" id="UP000030746">
    <property type="component" value="Unassembled WGS sequence"/>
</dbReference>
<evidence type="ECO:0000313" key="4">
    <source>
        <dbReference type="EMBL" id="ESO95765.1"/>
    </source>
</evidence>
<sequence length="212" mass="23445">NGRTPLHTACIEQKYEAVEFFLNKCGDKTEFVNKCDNKKRTALHYTVEYIGDEKHQRIIEILLKSGARTDIQDDEGKTPLHEIRHCSHGVSQVIKLLLGSNKKNIDTQDKSGLTPLHLATKAGNVEAVRSLLLEGADVTIEDDDDGMTALMFACQEYVANSSTILQLLLEVKSDIEHFNRFGLTALQEAVAEGNISCVEALLKYGADPNTVS</sequence>
<dbReference type="Pfam" id="PF00023">
    <property type="entry name" value="Ank"/>
    <property type="match status" value="1"/>
</dbReference>
<feature type="repeat" description="ANK" evidence="3">
    <location>
        <begin position="181"/>
        <end position="212"/>
    </location>
</feature>
<dbReference type="Pfam" id="PF13606">
    <property type="entry name" value="Ank_3"/>
    <property type="match status" value="1"/>
</dbReference>
<protein>
    <submittedName>
        <fullName evidence="4">Uncharacterized protein</fullName>
    </submittedName>
</protein>
<dbReference type="SUPFAM" id="SSF48403">
    <property type="entry name" value="Ankyrin repeat"/>
    <property type="match status" value="1"/>
</dbReference>
<dbReference type="EMBL" id="KB201611">
    <property type="protein sequence ID" value="ESO95765.1"/>
    <property type="molecule type" value="Genomic_DNA"/>
</dbReference>
<proteinExistence type="predicted"/>
<dbReference type="OrthoDB" id="6066131at2759"/>
<feature type="non-terminal residue" evidence="4">
    <location>
        <position position="1"/>
    </location>
</feature>
<accession>V4ALX5</accession>
<dbReference type="RefSeq" id="XP_009053480.1">
    <property type="nucleotide sequence ID" value="XM_009055232.1"/>
</dbReference>
<dbReference type="HOGENOM" id="CLU_000134_18_0_1"/>
<dbReference type="OMA" id="MATWREN"/>
<keyword evidence="2 3" id="KW-0040">ANK repeat</keyword>
<feature type="repeat" description="ANK" evidence="3">
    <location>
        <begin position="38"/>
        <end position="74"/>
    </location>
</feature>
<feature type="non-terminal residue" evidence="4">
    <location>
        <position position="212"/>
    </location>
</feature>
<feature type="repeat" description="ANK" evidence="3">
    <location>
        <begin position="1"/>
        <end position="24"/>
    </location>
</feature>
<dbReference type="SMART" id="SM00248">
    <property type="entry name" value="ANK"/>
    <property type="match status" value="6"/>
</dbReference>
<dbReference type="KEGG" id="lgi:LOTGIDRAFT_66582"/>
<evidence type="ECO:0000313" key="5">
    <source>
        <dbReference type="Proteomes" id="UP000030746"/>
    </source>
</evidence>
<keyword evidence="5" id="KW-1185">Reference proteome</keyword>
<dbReference type="GeneID" id="20251784"/>
<dbReference type="PROSITE" id="PS50297">
    <property type="entry name" value="ANK_REP_REGION"/>
    <property type="match status" value="3"/>
</dbReference>
<dbReference type="Gene3D" id="1.25.40.20">
    <property type="entry name" value="Ankyrin repeat-containing domain"/>
    <property type="match status" value="1"/>
</dbReference>
<name>V4ALX5_LOTGI</name>
<dbReference type="PANTHER" id="PTHR24173">
    <property type="entry name" value="ANKYRIN REPEAT CONTAINING"/>
    <property type="match status" value="1"/>
</dbReference>
<evidence type="ECO:0000256" key="3">
    <source>
        <dbReference type="PROSITE-ProRule" id="PRU00023"/>
    </source>
</evidence>
<feature type="repeat" description="ANK" evidence="3">
    <location>
        <begin position="111"/>
        <end position="143"/>
    </location>
</feature>
<dbReference type="CTD" id="20251784"/>
<keyword evidence="1" id="KW-0677">Repeat</keyword>
<dbReference type="InterPro" id="IPR036770">
    <property type="entry name" value="Ankyrin_rpt-contain_sf"/>
</dbReference>
<reference evidence="4 5" key="1">
    <citation type="journal article" date="2013" name="Nature">
        <title>Insights into bilaterian evolution from three spiralian genomes.</title>
        <authorList>
            <person name="Simakov O."/>
            <person name="Marletaz F."/>
            <person name="Cho S.J."/>
            <person name="Edsinger-Gonzales E."/>
            <person name="Havlak P."/>
            <person name="Hellsten U."/>
            <person name="Kuo D.H."/>
            <person name="Larsson T."/>
            <person name="Lv J."/>
            <person name="Arendt D."/>
            <person name="Savage R."/>
            <person name="Osoegawa K."/>
            <person name="de Jong P."/>
            <person name="Grimwood J."/>
            <person name="Chapman J.A."/>
            <person name="Shapiro H."/>
            <person name="Aerts A."/>
            <person name="Otillar R.P."/>
            <person name="Terry A.Y."/>
            <person name="Boore J.L."/>
            <person name="Grigoriev I.V."/>
            <person name="Lindberg D.R."/>
            <person name="Seaver E.C."/>
            <person name="Weisblat D.A."/>
            <person name="Putnam N.H."/>
            <person name="Rokhsar D.S."/>
        </authorList>
    </citation>
    <scope>NUCLEOTIDE SEQUENCE [LARGE SCALE GENOMIC DNA]</scope>
</reference>